<name>A0AAW9VCF5_9GAMM</name>
<evidence type="ECO:0000256" key="3">
    <source>
        <dbReference type="ARBA" id="ARBA00022490"/>
    </source>
</evidence>
<dbReference type="GO" id="GO:0006508">
    <property type="term" value="P:proteolysis"/>
    <property type="evidence" value="ECO:0007669"/>
    <property type="project" value="UniProtKB-KW"/>
</dbReference>
<dbReference type="Proteomes" id="UP000449944">
    <property type="component" value="Unassembled WGS sequence"/>
</dbReference>
<dbReference type="FunFam" id="3.30.2290.10:FF:000002">
    <property type="entry name" value="Metalloprotease PmbA homolog"/>
    <property type="match status" value="1"/>
</dbReference>
<evidence type="ECO:0000313" key="11">
    <source>
        <dbReference type="EMBL" id="MTC35371.1"/>
    </source>
</evidence>
<evidence type="ECO:0000256" key="7">
    <source>
        <dbReference type="ARBA" id="ARBA00072380"/>
    </source>
</evidence>
<gene>
    <name evidence="11" type="primary">pmbA</name>
    <name evidence="11" type="ORF">GKR67_12185</name>
</gene>
<protein>
    <recommendedName>
        <fullName evidence="7">Metalloprotease PmbA</fullName>
    </recommendedName>
</protein>
<evidence type="ECO:0000259" key="9">
    <source>
        <dbReference type="Pfam" id="PF19289"/>
    </source>
</evidence>
<organism evidence="11 12">
    <name type="scientific">Providencia alcalifaciens</name>
    <dbReference type="NCBI Taxonomy" id="126385"/>
    <lineage>
        <taxon>Bacteria</taxon>
        <taxon>Pseudomonadati</taxon>
        <taxon>Pseudomonadota</taxon>
        <taxon>Gammaproteobacteria</taxon>
        <taxon>Enterobacterales</taxon>
        <taxon>Morganellaceae</taxon>
        <taxon>Providencia</taxon>
    </lineage>
</organism>
<feature type="domain" description="Metalloprotease TldD/E C-terminal" evidence="9">
    <location>
        <begin position="238"/>
        <end position="445"/>
    </location>
</feature>
<accession>A0AAW9VCF5</accession>
<dbReference type="EMBL" id="WLUB01000044">
    <property type="protein sequence ID" value="MTC35371.1"/>
    <property type="molecule type" value="Genomic_DNA"/>
</dbReference>
<feature type="domain" description="Metalloprotease TldD/E central" evidence="10">
    <location>
        <begin position="127"/>
        <end position="230"/>
    </location>
</feature>
<dbReference type="GO" id="GO:0008237">
    <property type="term" value="F:metallopeptidase activity"/>
    <property type="evidence" value="ECO:0007669"/>
    <property type="project" value="UniProtKB-KW"/>
</dbReference>
<proteinExistence type="inferred from homology"/>
<dbReference type="Pfam" id="PF19290">
    <property type="entry name" value="PmbA_TldD_2nd"/>
    <property type="match status" value="1"/>
</dbReference>
<evidence type="ECO:0000256" key="1">
    <source>
        <dbReference type="ARBA" id="ARBA00004496"/>
    </source>
</evidence>
<evidence type="ECO:0000256" key="4">
    <source>
        <dbReference type="ARBA" id="ARBA00022670"/>
    </source>
</evidence>
<keyword evidence="5" id="KW-0378">Hydrolase</keyword>
<keyword evidence="6 11" id="KW-0482">Metalloprotease</keyword>
<keyword evidence="4" id="KW-0645">Protease</keyword>
<dbReference type="GO" id="GO:0005829">
    <property type="term" value="C:cytosol"/>
    <property type="evidence" value="ECO:0007669"/>
    <property type="project" value="TreeGrafter"/>
</dbReference>
<dbReference type="SUPFAM" id="SSF111283">
    <property type="entry name" value="Putative modulator of DNA gyrase, PmbA/TldD"/>
    <property type="match status" value="1"/>
</dbReference>
<dbReference type="InterPro" id="IPR035068">
    <property type="entry name" value="TldD/PmbA_N"/>
</dbReference>
<dbReference type="Gene3D" id="3.30.2290.10">
    <property type="entry name" value="PmbA/TldD superfamily"/>
    <property type="match status" value="1"/>
</dbReference>
<reference evidence="11 12" key="1">
    <citation type="submission" date="2019-10" db="EMBL/GenBank/DDBJ databases">
        <title>Comparative genomic analysis of Providencia.</title>
        <authorList>
            <person name="Yuan C."/>
            <person name="Wei Y."/>
            <person name="Yin Z."/>
        </authorList>
    </citation>
    <scope>NUCLEOTIDE SEQUENCE [LARGE SCALE GENOMIC DNA]</scope>
    <source>
        <strain evidence="12">wls1934</strain>
    </source>
</reference>
<dbReference type="Pfam" id="PF01523">
    <property type="entry name" value="PmbA_TldD_1st"/>
    <property type="match status" value="1"/>
</dbReference>
<dbReference type="Pfam" id="PF19289">
    <property type="entry name" value="PmbA_TldD_3rd"/>
    <property type="match status" value="1"/>
</dbReference>
<comment type="subcellular location">
    <subcellularLocation>
        <location evidence="1">Cytoplasm</location>
    </subcellularLocation>
</comment>
<feature type="domain" description="Metalloprotease TldD/E N-terminal" evidence="8">
    <location>
        <begin position="32"/>
        <end position="96"/>
    </location>
</feature>
<comment type="caution">
    <text evidence="11">The sequence shown here is derived from an EMBL/GenBank/DDBJ whole genome shotgun (WGS) entry which is preliminary data.</text>
</comment>
<dbReference type="AlphaFoldDB" id="A0AAW9VCF5"/>
<dbReference type="PANTHER" id="PTHR43421">
    <property type="entry name" value="METALLOPROTEASE PMBA"/>
    <property type="match status" value="1"/>
</dbReference>
<evidence type="ECO:0000259" key="10">
    <source>
        <dbReference type="Pfam" id="PF19290"/>
    </source>
</evidence>
<sequence>MSVTEQVAEQRKQLEQAVAHALEFAKSRCDGAEVAVNKSTGISVSTRQGDVENVEFNSDGALGITVYHKQRKGSASSTDLSEEAIERTVQAAIDIANYTSEDPCAGPAEKSLLAFDAPDLNLFQATELSPEEAIKLASIAEMTALNTDSRIVNTEGGSFNGHYGIRVFGNSLGLLKSYSSSRYSMSSCVIAEQNGEMERDYAYTIARSMQALKSPEWVGQECARRTLSRLSPRKLPTMKAPVIFASEVATGLFGHLVGAISGSSIYRKSSFLMDSLGKQILPTWLTINEQPHLMGGLASSPFDSEGVRTTERNIVENGVLQTWLMTSYSARKLGLQSTGHAGGIHNWRIEGQGLSFDALLKQMGTGLVVTELMGQGVSGITGDYSRGASGFWVENGEIQYPVSEITIAGNLKDMWMNMVTIADDIETRSNIQCGSVLIPEMSIAGQ</sequence>
<dbReference type="InterPro" id="IPR036059">
    <property type="entry name" value="TldD/PmbA_sf"/>
</dbReference>
<comment type="similarity">
    <text evidence="2">Belongs to the peptidase U62 family.</text>
</comment>
<evidence type="ECO:0000259" key="8">
    <source>
        <dbReference type="Pfam" id="PF01523"/>
    </source>
</evidence>
<dbReference type="InterPro" id="IPR045569">
    <property type="entry name" value="Metalloprtase-TldD/E_C"/>
</dbReference>
<dbReference type="InterPro" id="IPR045570">
    <property type="entry name" value="Metalloprtase-TldD/E_cen_dom"/>
</dbReference>
<evidence type="ECO:0000256" key="2">
    <source>
        <dbReference type="ARBA" id="ARBA00005836"/>
    </source>
</evidence>
<evidence type="ECO:0000313" key="12">
    <source>
        <dbReference type="Proteomes" id="UP000449944"/>
    </source>
</evidence>
<dbReference type="PANTHER" id="PTHR43421:SF1">
    <property type="entry name" value="METALLOPROTEASE PMBA"/>
    <property type="match status" value="1"/>
</dbReference>
<dbReference type="NCBIfam" id="NF008268">
    <property type="entry name" value="PRK11040.1"/>
    <property type="match status" value="1"/>
</dbReference>
<keyword evidence="3" id="KW-0963">Cytoplasm</keyword>
<dbReference type="InterPro" id="IPR002510">
    <property type="entry name" value="Metalloprtase-TldD/E_N"/>
</dbReference>
<dbReference type="InterPro" id="IPR047657">
    <property type="entry name" value="PmbA"/>
</dbReference>
<evidence type="ECO:0000256" key="6">
    <source>
        <dbReference type="ARBA" id="ARBA00023049"/>
    </source>
</evidence>
<evidence type="ECO:0000256" key="5">
    <source>
        <dbReference type="ARBA" id="ARBA00022801"/>
    </source>
</evidence>